<feature type="compositionally biased region" description="Basic and acidic residues" evidence="1">
    <location>
        <begin position="29"/>
        <end position="42"/>
    </location>
</feature>
<feature type="region of interest" description="Disordered" evidence="1">
    <location>
        <begin position="25"/>
        <end position="54"/>
    </location>
</feature>
<keyword evidence="3" id="KW-1185">Reference proteome</keyword>
<sequence length="54" mass="5652">MSLSDGVASVTSLLPVLGVHLLTSSGRARPQEEADLSTRESWNELGTASRVAAK</sequence>
<organism evidence="2 3">
    <name type="scientific">Dreissena polymorpha</name>
    <name type="common">Zebra mussel</name>
    <name type="synonym">Mytilus polymorpha</name>
    <dbReference type="NCBI Taxonomy" id="45954"/>
    <lineage>
        <taxon>Eukaryota</taxon>
        <taxon>Metazoa</taxon>
        <taxon>Spiralia</taxon>
        <taxon>Lophotrochozoa</taxon>
        <taxon>Mollusca</taxon>
        <taxon>Bivalvia</taxon>
        <taxon>Autobranchia</taxon>
        <taxon>Heteroconchia</taxon>
        <taxon>Euheterodonta</taxon>
        <taxon>Imparidentia</taxon>
        <taxon>Neoheterodontei</taxon>
        <taxon>Myida</taxon>
        <taxon>Dreissenoidea</taxon>
        <taxon>Dreissenidae</taxon>
        <taxon>Dreissena</taxon>
    </lineage>
</organism>
<comment type="caution">
    <text evidence="2">The sequence shown here is derived from an EMBL/GenBank/DDBJ whole genome shotgun (WGS) entry which is preliminary data.</text>
</comment>
<dbReference type="EMBL" id="JAIWYP010000010">
    <property type="protein sequence ID" value="KAH3746856.1"/>
    <property type="molecule type" value="Genomic_DNA"/>
</dbReference>
<dbReference type="AlphaFoldDB" id="A0A9D4DDH9"/>
<gene>
    <name evidence="2" type="ORF">DPMN_181273</name>
</gene>
<evidence type="ECO:0000256" key="1">
    <source>
        <dbReference type="SAM" id="MobiDB-lite"/>
    </source>
</evidence>
<reference evidence="2" key="2">
    <citation type="submission" date="2020-11" db="EMBL/GenBank/DDBJ databases">
        <authorList>
            <person name="McCartney M.A."/>
            <person name="Auch B."/>
            <person name="Kono T."/>
            <person name="Mallez S."/>
            <person name="Becker A."/>
            <person name="Gohl D.M."/>
            <person name="Silverstein K.A.T."/>
            <person name="Koren S."/>
            <person name="Bechman K.B."/>
            <person name="Herman A."/>
            <person name="Abrahante J.E."/>
            <person name="Garbe J."/>
        </authorList>
    </citation>
    <scope>NUCLEOTIDE SEQUENCE</scope>
    <source>
        <strain evidence="2">Duluth1</strain>
        <tissue evidence="2">Whole animal</tissue>
    </source>
</reference>
<protein>
    <submittedName>
        <fullName evidence="2">Uncharacterized protein</fullName>
    </submittedName>
</protein>
<evidence type="ECO:0000313" key="2">
    <source>
        <dbReference type="EMBL" id="KAH3746856.1"/>
    </source>
</evidence>
<reference evidence="2" key="1">
    <citation type="journal article" date="2019" name="bioRxiv">
        <title>The Genome of the Zebra Mussel, Dreissena polymorpha: A Resource for Invasive Species Research.</title>
        <authorList>
            <person name="McCartney M.A."/>
            <person name="Auch B."/>
            <person name="Kono T."/>
            <person name="Mallez S."/>
            <person name="Zhang Y."/>
            <person name="Obille A."/>
            <person name="Becker A."/>
            <person name="Abrahante J.E."/>
            <person name="Garbe J."/>
            <person name="Badalamenti J.P."/>
            <person name="Herman A."/>
            <person name="Mangelson H."/>
            <person name="Liachko I."/>
            <person name="Sullivan S."/>
            <person name="Sone E.D."/>
            <person name="Koren S."/>
            <person name="Silverstein K.A.T."/>
            <person name="Beckman K.B."/>
            <person name="Gohl D.M."/>
        </authorList>
    </citation>
    <scope>NUCLEOTIDE SEQUENCE</scope>
    <source>
        <strain evidence="2">Duluth1</strain>
        <tissue evidence="2">Whole animal</tissue>
    </source>
</reference>
<dbReference type="Proteomes" id="UP000828390">
    <property type="component" value="Unassembled WGS sequence"/>
</dbReference>
<evidence type="ECO:0000313" key="3">
    <source>
        <dbReference type="Proteomes" id="UP000828390"/>
    </source>
</evidence>
<proteinExistence type="predicted"/>
<accession>A0A9D4DDH9</accession>
<name>A0A9D4DDH9_DREPO</name>